<dbReference type="PANTHER" id="PTHR10540">
    <property type="entry name" value="EUKARYOTIC TRANSLATION INITIATION FACTOR 3 SUBUNIT F-RELATED"/>
    <property type="match status" value="1"/>
</dbReference>
<dbReference type="GO" id="GO:0000338">
    <property type="term" value="P:protein deneddylation"/>
    <property type="evidence" value="ECO:0007669"/>
    <property type="project" value="InterPro"/>
</dbReference>
<keyword evidence="2" id="KW-0736">Signalosome</keyword>
<keyword evidence="2" id="KW-0963">Cytoplasm</keyword>
<keyword evidence="2" id="KW-0539">Nucleus</keyword>
<evidence type="ECO:0000256" key="1">
    <source>
        <dbReference type="ARBA" id="ARBA00010893"/>
    </source>
</evidence>
<dbReference type="GO" id="GO:0008237">
    <property type="term" value="F:metallopeptidase activity"/>
    <property type="evidence" value="ECO:0007669"/>
    <property type="project" value="InterPro"/>
</dbReference>
<evidence type="ECO:0000256" key="2">
    <source>
        <dbReference type="RuleBase" id="RU367006"/>
    </source>
</evidence>
<reference evidence="4 5" key="1">
    <citation type="submission" date="2023-10" db="EMBL/GenBank/DDBJ databases">
        <authorList>
            <person name="Maclean D."/>
            <person name="Macfadyen A."/>
        </authorList>
    </citation>
    <scope>NUCLEOTIDE SEQUENCE [LARGE SCALE GENOMIC DNA]</scope>
</reference>
<dbReference type="Pfam" id="PF01398">
    <property type="entry name" value="JAB"/>
    <property type="match status" value="1"/>
</dbReference>
<comment type="caution">
    <text evidence="4">The sequence shown here is derived from an EMBL/GenBank/DDBJ whole genome shotgun (WGS) entry which is preliminary data.</text>
</comment>
<dbReference type="CDD" id="cd08063">
    <property type="entry name" value="MPN_CSN6"/>
    <property type="match status" value="1"/>
</dbReference>
<dbReference type="AlphaFoldDB" id="A0AAV1IA56"/>
<dbReference type="PANTHER" id="PTHR10540:SF8">
    <property type="entry name" value="COP9 SIGNALOSOME COMPLEX SUBUNIT 6"/>
    <property type="match status" value="1"/>
</dbReference>
<organism evidence="4 5">
    <name type="scientific">Coccomyxa viridis</name>
    <dbReference type="NCBI Taxonomy" id="1274662"/>
    <lineage>
        <taxon>Eukaryota</taxon>
        <taxon>Viridiplantae</taxon>
        <taxon>Chlorophyta</taxon>
        <taxon>core chlorophytes</taxon>
        <taxon>Trebouxiophyceae</taxon>
        <taxon>Trebouxiophyceae incertae sedis</taxon>
        <taxon>Coccomyxaceae</taxon>
        <taxon>Coccomyxa</taxon>
    </lineage>
</organism>
<protein>
    <recommendedName>
        <fullName evidence="2">COP9 signalosome complex subunit 6</fullName>
    </recommendedName>
</protein>
<accession>A0AAV1IA56</accession>
<keyword evidence="5" id="KW-1185">Reference proteome</keyword>
<sequence length="302" mass="33712">MTTRTSSSGLAFHIHPLVLINISDHSTRVHTNSSAGPARTRVLGCLLGQQTSRVVDIINSLEIRYEDGPEGIVIDEGYLAKKQEQYKQVFPKLDTVGWYSTGSGIEQYDMQIHKLIMNFNESPVFLLLDDNMGMKHKNLPVNLYESELHILDCHPQSVFVEAKYKIETSEAERIGINQIAKVLPRGNDRSSDQLAAQYASLHAAIKMLHSRVALLIHLLSGMQKGEVPYEHSIVRQAATLVRQLPAIRAAPFHKTFLMDLSDTTLCVLMSSITKGCDLLNDVVDKVNTAYDRTASRRRGGMV</sequence>
<comment type="similarity">
    <text evidence="1 2">Belongs to the peptidase M67A family. CSN6 subfamily.</text>
</comment>
<dbReference type="InterPro" id="IPR037518">
    <property type="entry name" value="MPN"/>
</dbReference>
<evidence type="ECO:0000259" key="3">
    <source>
        <dbReference type="PROSITE" id="PS50249"/>
    </source>
</evidence>
<dbReference type="InterPro" id="IPR033859">
    <property type="entry name" value="MPN_CSN6"/>
</dbReference>
<evidence type="ECO:0000313" key="4">
    <source>
        <dbReference type="EMBL" id="CAK0782713.1"/>
    </source>
</evidence>
<dbReference type="InterPro" id="IPR000555">
    <property type="entry name" value="JAMM/MPN+_dom"/>
</dbReference>
<dbReference type="GO" id="GO:0008180">
    <property type="term" value="C:COP9 signalosome"/>
    <property type="evidence" value="ECO:0007669"/>
    <property type="project" value="UniProtKB-UniRule"/>
</dbReference>
<dbReference type="PROSITE" id="PS50249">
    <property type="entry name" value="MPN"/>
    <property type="match status" value="1"/>
</dbReference>
<gene>
    <name evidence="4" type="ORF">CVIRNUC_005908</name>
</gene>
<proteinExistence type="inferred from homology"/>
<comment type="function">
    <text evidence="2">Component of the COP9 signalosome complex (CSN), a complex involved in various cellular and developmental processes.</text>
</comment>
<dbReference type="EMBL" id="CAUYUE010000007">
    <property type="protein sequence ID" value="CAK0782713.1"/>
    <property type="molecule type" value="Genomic_DNA"/>
</dbReference>
<dbReference type="Pfam" id="PF13012">
    <property type="entry name" value="MitMem_reg"/>
    <property type="match status" value="1"/>
</dbReference>
<feature type="domain" description="MPN" evidence="3">
    <location>
        <begin position="12"/>
        <end position="150"/>
    </location>
</feature>
<evidence type="ECO:0000313" key="5">
    <source>
        <dbReference type="Proteomes" id="UP001314263"/>
    </source>
</evidence>
<dbReference type="Gene3D" id="3.40.140.10">
    <property type="entry name" value="Cytidine Deaminase, domain 2"/>
    <property type="match status" value="1"/>
</dbReference>
<name>A0AAV1IA56_9CHLO</name>
<dbReference type="SMART" id="SM00232">
    <property type="entry name" value="JAB_MPN"/>
    <property type="match status" value="1"/>
</dbReference>
<dbReference type="GO" id="GO:0005737">
    <property type="term" value="C:cytoplasm"/>
    <property type="evidence" value="ECO:0007669"/>
    <property type="project" value="UniProtKB-SubCell"/>
</dbReference>
<dbReference type="InterPro" id="IPR024969">
    <property type="entry name" value="EIF3F/CSN6-like_C"/>
</dbReference>
<comment type="subcellular location">
    <subcellularLocation>
        <location evidence="2">Cytoplasm</location>
    </subcellularLocation>
    <subcellularLocation>
        <location evidence="2">Nucleus</location>
    </subcellularLocation>
</comment>
<dbReference type="Proteomes" id="UP001314263">
    <property type="component" value="Unassembled WGS sequence"/>
</dbReference>